<evidence type="ECO:0000313" key="6">
    <source>
        <dbReference type="Proteomes" id="UP001500954"/>
    </source>
</evidence>
<dbReference type="RefSeq" id="WP_345005597.1">
    <property type="nucleotide sequence ID" value="NZ_BAABCY010000042.1"/>
</dbReference>
<protein>
    <submittedName>
        <fullName evidence="5">Pyridoxal-phosphate dependent enzyme</fullName>
    </submittedName>
</protein>
<dbReference type="PANTHER" id="PTHR43780:SF2">
    <property type="entry name" value="1-AMINOCYCLOPROPANE-1-CARBOXYLATE DEAMINASE-RELATED"/>
    <property type="match status" value="1"/>
</dbReference>
<feature type="domain" description="Tryptophan synthase beta chain-like PALP" evidence="4">
    <location>
        <begin position="17"/>
        <end position="282"/>
    </location>
</feature>
<gene>
    <name evidence="5" type="ORF">GCM10022395_17790</name>
</gene>
<evidence type="ECO:0000256" key="3">
    <source>
        <dbReference type="ARBA" id="ARBA00022898"/>
    </source>
</evidence>
<dbReference type="EMBL" id="BAABCY010000042">
    <property type="protein sequence ID" value="GAA3568225.1"/>
    <property type="molecule type" value="Genomic_DNA"/>
</dbReference>
<dbReference type="Pfam" id="PF00291">
    <property type="entry name" value="PALP"/>
    <property type="match status" value="1"/>
</dbReference>
<comment type="similarity">
    <text evidence="2">Belongs to the ACC deaminase/D-cysteine desulfhydrase family.</text>
</comment>
<dbReference type="PIRSF" id="PIRSF006278">
    <property type="entry name" value="ACCD_DCysDesulf"/>
    <property type="match status" value="1"/>
</dbReference>
<name>A0ABP6XQ40_9FLAO</name>
<dbReference type="Gene3D" id="3.40.50.1100">
    <property type="match status" value="2"/>
</dbReference>
<dbReference type="Proteomes" id="UP001500954">
    <property type="component" value="Unassembled WGS sequence"/>
</dbReference>
<accession>A0ABP6XQ40</accession>
<comment type="caution">
    <text evidence="5">The sequence shown here is derived from an EMBL/GenBank/DDBJ whole genome shotgun (WGS) entry which is preliminary data.</text>
</comment>
<sequence length="303" mass="33330">MIFKLEHSINQKIYLPEEKAIELFIKREDRIHSFVSGNKYRKLKYNLIEAESKGIKTLLTFGGAFSNHIAAVAAAGKDLGFKTIGVIRGEELANKITDNPTLSFAKGCGMVFKFVSRATYRTKATESFIDRLNAEFGTFYLIPEGGTNTLAVKGCEEILADTDAAFDFICTAVGTGGTISGLINCSKASQQVLGFPALKGDFLKEDISKFAVKSNWELLNDYHFGGYAKVNEALVKFINTFKKENNIALDPVYTGKMMFGIFDLIDRGFFPKGAKILAIHTGGLQGISGMNMVLRSKNLPIIE</sequence>
<dbReference type="InterPro" id="IPR001926">
    <property type="entry name" value="TrpB-like_PALP"/>
</dbReference>
<evidence type="ECO:0000313" key="5">
    <source>
        <dbReference type="EMBL" id="GAA3568225.1"/>
    </source>
</evidence>
<evidence type="ECO:0000256" key="1">
    <source>
        <dbReference type="ARBA" id="ARBA00001933"/>
    </source>
</evidence>
<evidence type="ECO:0000256" key="2">
    <source>
        <dbReference type="ARBA" id="ARBA00008639"/>
    </source>
</evidence>
<keyword evidence="3" id="KW-0663">Pyridoxal phosphate</keyword>
<dbReference type="PANTHER" id="PTHR43780">
    <property type="entry name" value="1-AMINOCYCLOPROPANE-1-CARBOXYLATE DEAMINASE-RELATED"/>
    <property type="match status" value="1"/>
</dbReference>
<dbReference type="InterPro" id="IPR036052">
    <property type="entry name" value="TrpB-like_PALP_sf"/>
</dbReference>
<evidence type="ECO:0000259" key="4">
    <source>
        <dbReference type="Pfam" id="PF00291"/>
    </source>
</evidence>
<comment type="cofactor">
    <cofactor evidence="1">
        <name>pyridoxal 5'-phosphate</name>
        <dbReference type="ChEBI" id="CHEBI:597326"/>
    </cofactor>
</comment>
<proteinExistence type="inferred from homology"/>
<dbReference type="SUPFAM" id="SSF53686">
    <property type="entry name" value="Tryptophan synthase beta subunit-like PLP-dependent enzymes"/>
    <property type="match status" value="1"/>
</dbReference>
<keyword evidence="6" id="KW-1185">Reference proteome</keyword>
<reference evidence="6" key="1">
    <citation type="journal article" date="2019" name="Int. J. Syst. Evol. Microbiol.">
        <title>The Global Catalogue of Microorganisms (GCM) 10K type strain sequencing project: providing services to taxonomists for standard genome sequencing and annotation.</title>
        <authorList>
            <consortium name="The Broad Institute Genomics Platform"/>
            <consortium name="The Broad Institute Genome Sequencing Center for Infectious Disease"/>
            <person name="Wu L."/>
            <person name="Ma J."/>
        </authorList>
    </citation>
    <scope>NUCLEOTIDE SEQUENCE [LARGE SCALE GENOMIC DNA]</scope>
    <source>
        <strain evidence="6">JCM 17111</strain>
    </source>
</reference>
<dbReference type="InterPro" id="IPR027278">
    <property type="entry name" value="ACCD_DCysDesulf"/>
</dbReference>
<organism evidence="5 6">
    <name type="scientific">Snuella lapsa</name>
    <dbReference type="NCBI Taxonomy" id="870481"/>
    <lineage>
        <taxon>Bacteria</taxon>
        <taxon>Pseudomonadati</taxon>
        <taxon>Bacteroidota</taxon>
        <taxon>Flavobacteriia</taxon>
        <taxon>Flavobacteriales</taxon>
        <taxon>Flavobacteriaceae</taxon>
        <taxon>Snuella</taxon>
    </lineage>
</organism>